<dbReference type="Pfam" id="PF16328">
    <property type="entry name" value="DUF4961"/>
    <property type="match status" value="1"/>
</dbReference>
<evidence type="ECO:0000313" key="3">
    <source>
        <dbReference type="Proteomes" id="UP000235826"/>
    </source>
</evidence>
<dbReference type="InterPro" id="IPR032522">
    <property type="entry name" value="DUF4961"/>
</dbReference>
<accession>A0A2K9PUA2</accession>
<evidence type="ECO:0008006" key="4">
    <source>
        <dbReference type="Google" id="ProtNLM"/>
    </source>
</evidence>
<feature type="transmembrane region" description="Helical" evidence="1">
    <location>
        <begin position="12"/>
        <end position="32"/>
    </location>
</feature>
<dbReference type="RefSeq" id="WP_102757287.1">
    <property type="nucleotide sequence ID" value="NZ_CP025791.1"/>
</dbReference>
<dbReference type="Proteomes" id="UP000235826">
    <property type="component" value="Chromosome"/>
</dbReference>
<keyword evidence="3" id="KW-1185">Reference proteome</keyword>
<name>A0A2K9PUA2_9FLAO</name>
<protein>
    <recommendedName>
        <fullName evidence="4">DUF4961 domain-containing protein</fullName>
    </recommendedName>
</protein>
<evidence type="ECO:0000256" key="1">
    <source>
        <dbReference type="SAM" id="Phobius"/>
    </source>
</evidence>
<dbReference type="KEGG" id="fek:C1H87_18755"/>
<evidence type="ECO:0000313" key="2">
    <source>
        <dbReference type="EMBL" id="AUP80641.1"/>
    </source>
</evidence>
<keyword evidence="1" id="KW-0472">Membrane</keyword>
<organism evidence="2 3">
    <name type="scientific">Flavivirga eckloniae</name>
    <dbReference type="NCBI Taxonomy" id="1803846"/>
    <lineage>
        <taxon>Bacteria</taxon>
        <taxon>Pseudomonadati</taxon>
        <taxon>Bacteroidota</taxon>
        <taxon>Flavobacteriia</taxon>
        <taxon>Flavobacteriales</taxon>
        <taxon>Flavobacteriaceae</taxon>
        <taxon>Flavivirga</taxon>
    </lineage>
</organism>
<keyword evidence="1" id="KW-0812">Transmembrane</keyword>
<gene>
    <name evidence="2" type="ORF">C1H87_18755</name>
</gene>
<dbReference type="AlphaFoldDB" id="A0A2K9PUA2"/>
<dbReference type="OrthoDB" id="1406466at2"/>
<dbReference type="EMBL" id="CP025791">
    <property type="protein sequence ID" value="AUP80641.1"/>
    <property type="molecule type" value="Genomic_DNA"/>
</dbReference>
<keyword evidence="1" id="KW-1133">Transmembrane helix</keyword>
<sequence>MKKLLKGIKSSLLVRGLLFSTFLLFTMCITIVDITQPTSATVGEEIDITVDLKLNPIADDTHYLMFGFLAPKSWDVEGTAVVTYISSVGNGTMSLAPADEKAPLADTNPGPNNWVNEMTEIIGIGENYGEVKWVVYKSDVTLNSINGVEITGQVQLKVKVGPENLVTQLGYVAANTGYGIRDTKHAAKFTDCMEVTGGTNPRKDLCGEIPNPVTYQPESFSFEDIVKINFDAAKGGGALVGTDQVYLCISAKVEGNTVDICDKSDAVKMNSLGGNLWDITIWPRGLFNVPKGSSISEISYSFKNEAGNIVVQDPNTTEDFILEENCN</sequence>
<reference evidence="2 3" key="1">
    <citation type="submission" date="2018-01" db="EMBL/GenBank/DDBJ databases">
        <title>Complete genome sequence of Flavivirga eckloniae ECD14 isolated from seaweed Ecklonia cava.</title>
        <authorList>
            <person name="Lee J.H."/>
            <person name="Baik K.S."/>
            <person name="Seong C.N."/>
        </authorList>
    </citation>
    <scope>NUCLEOTIDE SEQUENCE [LARGE SCALE GENOMIC DNA]</scope>
    <source>
        <strain evidence="2 3">ECD14</strain>
    </source>
</reference>
<proteinExistence type="predicted"/>